<dbReference type="Proteomes" id="UP000887565">
    <property type="component" value="Unplaced"/>
</dbReference>
<keyword evidence="1" id="KW-1133">Transmembrane helix</keyword>
<protein>
    <submittedName>
        <fullName evidence="3">Uncharacterized protein</fullName>
    </submittedName>
</protein>
<keyword evidence="1" id="KW-0812">Transmembrane</keyword>
<accession>A0A915HXC2</accession>
<sequence>MLRIPCPPEEAPLFHKSDDCGATGKEIAAPEMSNLLSIRNLVALLFCIVFFVLLYYYNESLDTLVTVERDKDKCQQNLDTLSAQLQGT</sequence>
<evidence type="ECO:0000313" key="3">
    <source>
        <dbReference type="WBParaSite" id="nRc.2.0.1.t06222-RA"/>
    </source>
</evidence>
<evidence type="ECO:0000313" key="2">
    <source>
        <dbReference type="Proteomes" id="UP000887565"/>
    </source>
</evidence>
<dbReference type="WBParaSite" id="nRc.2.0.1.t06222-RA">
    <property type="protein sequence ID" value="nRc.2.0.1.t06222-RA"/>
    <property type="gene ID" value="nRc.2.0.1.g06222"/>
</dbReference>
<dbReference type="AlphaFoldDB" id="A0A915HXC2"/>
<keyword evidence="2" id="KW-1185">Reference proteome</keyword>
<reference evidence="3" key="1">
    <citation type="submission" date="2022-11" db="UniProtKB">
        <authorList>
            <consortium name="WormBaseParasite"/>
        </authorList>
    </citation>
    <scope>IDENTIFICATION</scope>
</reference>
<evidence type="ECO:0000256" key="1">
    <source>
        <dbReference type="SAM" id="Phobius"/>
    </source>
</evidence>
<organism evidence="2 3">
    <name type="scientific">Romanomermis culicivorax</name>
    <name type="common">Nematode worm</name>
    <dbReference type="NCBI Taxonomy" id="13658"/>
    <lineage>
        <taxon>Eukaryota</taxon>
        <taxon>Metazoa</taxon>
        <taxon>Ecdysozoa</taxon>
        <taxon>Nematoda</taxon>
        <taxon>Enoplea</taxon>
        <taxon>Dorylaimia</taxon>
        <taxon>Mermithida</taxon>
        <taxon>Mermithoidea</taxon>
        <taxon>Mermithidae</taxon>
        <taxon>Romanomermis</taxon>
    </lineage>
</organism>
<feature type="transmembrane region" description="Helical" evidence="1">
    <location>
        <begin position="41"/>
        <end position="57"/>
    </location>
</feature>
<proteinExistence type="predicted"/>
<name>A0A915HXC2_ROMCU</name>
<keyword evidence="1" id="KW-0472">Membrane</keyword>